<keyword evidence="2" id="KW-1185">Reference proteome</keyword>
<accession>A0AAJ0I4J0</accession>
<evidence type="ECO:0000313" key="1">
    <source>
        <dbReference type="EMBL" id="KAK3489439.1"/>
    </source>
</evidence>
<comment type="caution">
    <text evidence="1">The sequence shown here is derived from an EMBL/GenBank/DDBJ whole genome shotgun (WGS) entry which is preliminary data.</text>
</comment>
<sequence length="207" mass="22458">MVLERLLPYKSTVCLDMTDRSSDTYSPSPHGGNAGCWGGLRTARSTWPVASRIQTEGRKGHGLARGSNARQQGSGIWFAVEGGKPWRSATCISARPEQEVVVAVLSPNIEKGVGDRRVIVNVRVRHAGGHGHRFMAQKNSESPLGANPMNRSSSLRHHHLIEATTLTPPSAGLLVIRLTNAHGILNLLRTVCLEVTHCDNLHPFPSL</sequence>
<dbReference type="RefSeq" id="XP_062691146.1">
    <property type="nucleotide sequence ID" value="XM_062833398.1"/>
</dbReference>
<reference evidence="1 2" key="1">
    <citation type="journal article" date="2023" name="Mol. Phylogenet. Evol.">
        <title>Genome-scale phylogeny and comparative genomics of the fungal order Sordariales.</title>
        <authorList>
            <person name="Hensen N."/>
            <person name="Bonometti L."/>
            <person name="Westerberg I."/>
            <person name="Brannstrom I.O."/>
            <person name="Guillou S."/>
            <person name="Cros-Aarteil S."/>
            <person name="Calhoun S."/>
            <person name="Haridas S."/>
            <person name="Kuo A."/>
            <person name="Mondo S."/>
            <person name="Pangilinan J."/>
            <person name="Riley R."/>
            <person name="LaButti K."/>
            <person name="Andreopoulos B."/>
            <person name="Lipzen A."/>
            <person name="Chen C."/>
            <person name="Yan M."/>
            <person name="Daum C."/>
            <person name="Ng V."/>
            <person name="Clum A."/>
            <person name="Steindorff A."/>
            <person name="Ohm R.A."/>
            <person name="Martin F."/>
            <person name="Silar P."/>
            <person name="Natvig D.O."/>
            <person name="Lalanne C."/>
            <person name="Gautier V."/>
            <person name="Ament-Velasquez S.L."/>
            <person name="Kruys A."/>
            <person name="Hutchinson M.I."/>
            <person name="Powell A.J."/>
            <person name="Barry K."/>
            <person name="Miller A.N."/>
            <person name="Grigoriev I.V."/>
            <person name="Debuchy R."/>
            <person name="Gladieux P."/>
            <person name="Hiltunen Thoren M."/>
            <person name="Johannesson H."/>
        </authorList>
    </citation>
    <scope>NUCLEOTIDE SEQUENCE [LARGE SCALE GENOMIC DNA]</scope>
    <source>
        <strain evidence="1 2">FGSC 10403</strain>
    </source>
</reference>
<protein>
    <submittedName>
        <fullName evidence="1">Uncharacterized protein</fullName>
    </submittedName>
</protein>
<dbReference type="GeneID" id="87871020"/>
<dbReference type="Proteomes" id="UP001285908">
    <property type="component" value="Unassembled WGS sequence"/>
</dbReference>
<dbReference type="EMBL" id="JAULSX010000006">
    <property type="protein sequence ID" value="KAK3489439.1"/>
    <property type="molecule type" value="Genomic_DNA"/>
</dbReference>
<proteinExistence type="predicted"/>
<gene>
    <name evidence="1" type="ORF">B0T23DRAFT_201777</name>
</gene>
<dbReference type="AlphaFoldDB" id="A0AAJ0I4J0"/>
<organism evidence="1 2">
    <name type="scientific">Neurospora hispaniola</name>
    <dbReference type="NCBI Taxonomy" id="588809"/>
    <lineage>
        <taxon>Eukaryota</taxon>
        <taxon>Fungi</taxon>
        <taxon>Dikarya</taxon>
        <taxon>Ascomycota</taxon>
        <taxon>Pezizomycotina</taxon>
        <taxon>Sordariomycetes</taxon>
        <taxon>Sordariomycetidae</taxon>
        <taxon>Sordariales</taxon>
        <taxon>Sordariaceae</taxon>
        <taxon>Neurospora</taxon>
    </lineage>
</organism>
<name>A0AAJ0I4J0_9PEZI</name>
<evidence type="ECO:0000313" key="2">
    <source>
        <dbReference type="Proteomes" id="UP001285908"/>
    </source>
</evidence>